<dbReference type="NCBIfam" id="TIGR00254">
    <property type="entry name" value="GGDEF"/>
    <property type="match status" value="1"/>
</dbReference>
<feature type="coiled-coil region" evidence="4">
    <location>
        <begin position="278"/>
        <end position="320"/>
    </location>
</feature>
<dbReference type="InterPro" id="IPR000160">
    <property type="entry name" value="GGDEF_dom"/>
</dbReference>
<evidence type="ECO:0000259" key="6">
    <source>
        <dbReference type="PROSITE" id="PS50887"/>
    </source>
</evidence>
<feature type="domain" description="GGDEF" evidence="6">
    <location>
        <begin position="351"/>
        <end position="486"/>
    </location>
</feature>
<accession>A0A6H1UFW5</accession>
<dbReference type="CDD" id="cd01949">
    <property type="entry name" value="GGDEF"/>
    <property type="match status" value="1"/>
</dbReference>
<dbReference type="InterPro" id="IPR029787">
    <property type="entry name" value="Nucleotide_cyclase"/>
</dbReference>
<dbReference type="KEGG" id="fes:HER31_11840"/>
<dbReference type="PANTHER" id="PTHR45138">
    <property type="entry name" value="REGULATORY COMPONENTS OF SENSORY TRANSDUCTION SYSTEM"/>
    <property type="match status" value="1"/>
</dbReference>
<dbReference type="EMBL" id="CP051180">
    <property type="protein sequence ID" value="QIZ77519.1"/>
    <property type="molecule type" value="Genomic_DNA"/>
</dbReference>
<dbReference type="SMART" id="SM00267">
    <property type="entry name" value="GGDEF"/>
    <property type="match status" value="1"/>
</dbReference>
<dbReference type="Pfam" id="PF00990">
    <property type="entry name" value="GGDEF"/>
    <property type="match status" value="1"/>
</dbReference>
<sequence length="498" mass="56334">MAISVGLGLLIQKFDSHTQYSHQHATAAEVDEFSDREWQPYAASNAHWHHHQLAPYESQVITTLSLEPITLAKVDSLRTEVIEIAASDWQQPLQRHLVTSLSRPLDLYHSVDGNGRVFFGELPNPILFMLLGALLLGQVILWLFTTIRWRTMATVAVAGPMLIVSPLLPIVATGALLTLVAALPLNKQWAIPWVGVAVLVGLMVPQQWQAWSSFAFALPLLCYHLLSRQSHWYQQVTWLALMVLALELPVRSDISIIYALAAIAIWQLCHIIRPLVKLSAHSSQLEQKKQQLSSADQKQYSSLQQQIDSLESKNRMLHEKTWVDPLTGLRNRLFFNEQYQAEVARSNREQTTLSLLILDLDFFKNVNDQHGHPVGDEVLRQVAKRLYYSLRRPADALCRIGGEEFAILLPQTNKQGAEHVANTLLKKVAEKPIIYQQQELYVTASIGCATLVQQVALPDMELFNRADSALYHAKARGRNRCESFDGEEQMEHFAIRRG</sequence>
<dbReference type="GO" id="GO:0043709">
    <property type="term" value="P:cell adhesion involved in single-species biofilm formation"/>
    <property type="evidence" value="ECO:0007669"/>
    <property type="project" value="TreeGrafter"/>
</dbReference>
<reference evidence="7 8" key="1">
    <citation type="submission" date="2020-04" db="EMBL/GenBank/DDBJ databases">
        <title>Ferrimonas sp. S7 isolated from sea water.</title>
        <authorList>
            <person name="Bae S.S."/>
            <person name="Baek K."/>
        </authorList>
    </citation>
    <scope>NUCLEOTIDE SEQUENCE [LARGE SCALE GENOMIC DNA]</scope>
    <source>
        <strain evidence="7 8">S7</strain>
    </source>
</reference>
<evidence type="ECO:0000313" key="8">
    <source>
        <dbReference type="Proteomes" id="UP000501602"/>
    </source>
</evidence>
<dbReference type="FunFam" id="3.30.70.270:FF:000001">
    <property type="entry name" value="Diguanylate cyclase domain protein"/>
    <property type="match status" value="1"/>
</dbReference>
<comment type="catalytic activity">
    <reaction evidence="3">
        <text>2 GTP = 3',3'-c-di-GMP + 2 diphosphate</text>
        <dbReference type="Rhea" id="RHEA:24898"/>
        <dbReference type="ChEBI" id="CHEBI:33019"/>
        <dbReference type="ChEBI" id="CHEBI:37565"/>
        <dbReference type="ChEBI" id="CHEBI:58805"/>
        <dbReference type="EC" id="2.7.7.65"/>
    </reaction>
</comment>
<evidence type="ECO:0000313" key="7">
    <source>
        <dbReference type="EMBL" id="QIZ77519.1"/>
    </source>
</evidence>
<dbReference type="InterPro" id="IPR043128">
    <property type="entry name" value="Rev_trsase/Diguanyl_cyclase"/>
</dbReference>
<organism evidence="7 8">
    <name type="scientific">Ferrimonas lipolytica</name>
    <dbReference type="NCBI Taxonomy" id="2724191"/>
    <lineage>
        <taxon>Bacteria</taxon>
        <taxon>Pseudomonadati</taxon>
        <taxon>Pseudomonadota</taxon>
        <taxon>Gammaproteobacteria</taxon>
        <taxon>Alteromonadales</taxon>
        <taxon>Ferrimonadaceae</taxon>
        <taxon>Ferrimonas</taxon>
    </lineage>
</organism>
<dbReference type="InterPro" id="IPR050469">
    <property type="entry name" value="Diguanylate_Cyclase"/>
</dbReference>
<name>A0A6H1UFW5_9GAMM</name>
<keyword evidence="4" id="KW-0175">Coiled coil</keyword>
<dbReference type="GO" id="GO:0052621">
    <property type="term" value="F:diguanylate cyclase activity"/>
    <property type="evidence" value="ECO:0007669"/>
    <property type="project" value="UniProtKB-EC"/>
</dbReference>
<proteinExistence type="predicted"/>
<keyword evidence="8" id="KW-1185">Reference proteome</keyword>
<dbReference type="Proteomes" id="UP000501602">
    <property type="component" value="Chromosome"/>
</dbReference>
<dbReference type="Gene3D" id="3.30.70.270">
    <property type="match status" value="1"/>
</dbReference>
<keyword evidence="5" id="KW-0812">Transmembrane</keyword>
<feature type="transmembrane region" description="Helical" evidence="5">
    <location>
        <begin position="126"/>
        <end position="144"/>
    </location>
</feature>
<keyword evidence="5" id="KW-1133">Transmembrane helix</keyword>
<protein>
    <recommendedName>
        <fullName evidence="2">diguanylate cyclase</fullName>
        <ecNumber evidence="2">2.7.7.65</ecNumber>
    </recommendedName>
</protein>
<dbReference type="SUPFAM" id="SSF55073">
    <property type="entry name" value="Nucleotide cyclase"/>
    <property type="match status" value="1"/>
</dbReference>
<evidence type="ECO:0000256" key="5">
    <source>
        <dbReference type="SAM" id="Phobius"/>
    </source>
</evidence>
<dbReference type="AlphaFoldDB" id="A0A6H1UFW5"/>
<dbReference type="PANTHER" id="PTHR45138:SF9">
    <property type="entry name" value="DIGUANYLATE CYCLASE DGCM-RELATED"/>
    <property type="match status" value="1"/>
</dbReference>
<evidence type="ECO:0000256" key="4">
    <source>
        <dbReference type="SAM" id="Coils"/>
    </source>
</evidence>
<evidence type="ECO:0000256" key="2">
    <source>
        <dbReference type="ARBA" id="ARBA00012528"/>
    </source>
</evidence>
<comment type="cofactor">
    <cofactor evidence="1">
        <name>Mg(2+)</name>
        <dbReference type="ChEBI" id="CHEBI:18420"/>
    </cofactor>
</comment>
<dbReference type="GO" id="GO:1902201">
    <property type="term" value="P:negative regulation of bacterial-type flagellum-dependent cell motility"/>
    <property type="evidence" value="ECO:0007669"/>
    <property type="project" value="TreeGrafter"/>
</dbReference>
<keyword evidence="5" id="KW-0472">Membrane</keyword>
<evidence type="ECO:0000256" key="1">
    <source>
        <dbReference type="ARBA" id="ARBA00001946"/>
    </source>
</evidence>
<dbReference type="PROSITE" id="PS50887">
    <property type="entry name" value="GGDEF"/>
    <property type="match status" value="1"/>
</dbReference>
<gene>
    <name evidence="7" type="ORF">HER31_11840</name>
</gene>
<evidence type="ECO:0000256" key="3">
    <source>
        <dbReference type="ARBA" id="ARBA00034247"/>
    </source>
</evidence>
<dbReference type="RefSeq" id="WP_168660779.1">
    <property type="nucleotide sequence ID" value="NZ_CP051180.1"/>
</dbReference>
<dbReference type="EC" id="2.7.7.65" evidence="2"/>
<feature type="transmembrane region" description="Helical" evidence="5">
    <location>
        <begin position="156"/>
        <end position="183"/>
    </location>
</feature>
<dbReference type="GO" id="GO:0005886">
    <property type="term" value="C:plasma membrane"/>
    <property type="evidence" value="ECO:0007669"/>
    <property type="project" value="TreeGrafter"/>
</dbReference>